<dbReference type="GO" id="GO:0005737">
    <property type="term" value="C:cytoplasm"/>
    <property type="evidence" value="ECO:0007669"/>
    <property type="project" value="UniProtKB-SubCell"/>
</dbReference>
<dbReference type="KEGG" id="ral:Rumal_3130"/>
<dbReference type="EC" id="3.6.4.-" evidence="9"/>
<evidence type="ECO:0000259" key="11">
    <source>
        <dbReference type="PROSITE" id="PS51194"/>
    </source>
</evidence>
<keyword evidence="7 9" id="KW-0238">DNA-binding</keyword>
<evidence type="ECO:0000256" key="6">
    <source>
        <dbReference type="ARBA" id="ARBA00022840"/>
    </source>
</evidence>
<dbReference type="RefSeq" id="WP_013499702.1">
    <property type="nucleotide sequence ID" value="NC_014833.1"/>
</dbReference>
<dbReference type="Pfam" id="PF03461">
    <property type="entry name" value="TRCF"/>
    <property type="match status" value="1"/>
</dbReference>
<dbReference type="GO" id="GO:0005524">
    <property type="term" value="F:ATP binding"/>
    <property type="evidence" value="ECO:0007669"/>
    <property type="project" value="UniProtKB-UniRule"/>
</dbReference>
<dbReference type="SUPFAM" id="SSF141259">
    <property type="entry name" value="CarD-like"/>
    <property type="match status" value="1"/>
</dbReference>
<evidence type="ECO:0000256" key="4">
    <source>
        <dbReference type="ARBA" id="ARBA00022801"/>
    </source>
</evidence>
<dbReference type="SUPFAM" id="SSF143517">
    <property type="entry name" value="TRCF domain-like"/>
    <property type="match status" value="1"/>
</dbReference>
<dbReference type="eggNOG" id="COG1197">
    <property type="taxonomic scope" value="Bacteria"/>
</dbReference>
<dbReference type="InterPro" id="IPR005118">
    <property type="entry name" value="TRCF_C"/>
</dbReference>
<keyword evidence="1 9" id="KW-0963">Cytoplasm</keyword>
<dbReference type="SMART" id="SM00487">
    <property type="entry name" value="DEXDc"/>
    <property type="match status" value="1"/>
</dbReference>
<organism evidence="12 13">
    <name type="scientific">Ruminococcus albus (strain ATCC 27210 / DSM 20455 / JCM 14654 / NCDO 2250 / 7)</name>
    <dbReference type="NCBI Taxonomy" id="697329"/>
    <lineage>
        <taxon>Bacteria</taxon>
        <taxon>Bacillati</taxon>
        <taxon>Bacillota</taxon>
        <taxon>Clostridia</taxon>
        <taxon>Eubacteriales</taxon>
        <taxon>Oscillospiraceae</taxon>
        <taxon>Ruminococcus</taxon>
    </lineage>
</organism>
<dbReference type="OrthoDB" id="9804325at2"/>
<evidence type="ECO:0000256" key="9">
    <source>
        <dbReference type="HAMAP-Rule" id="MF_00969"/>
    </source>
</evidence>
<dbReference type="InterPro" id="IPR047112">
    <property type="entry name" value="RecG/Mfd"/>
</dbReference>
<dbReference type="GO" id="GO:0000716">
    <property type="term" value="P:transcription-coupled nucleotide-excision repair, DNA damage recognition"/>
    <property type="evidence" value="ECO:0007669"/>
    <property type="project" value="UniProtKB-UniRule"/>
</dbReference>
<dbReference type="SMART" id="SM01058">
    <property type="entry name" value="CarD_TRCF"/>
    <property type="match status" value="1"/>
</dbReference>
<dbReference type="GO" id="GO:0003678">
    <property type="term" value="F:DNA helicase activity"/>
    <property type="evidence" value="ECO:0007669"/>
    <property type="project" value="TreeGrafter"/>
</dbReference>
<dbReference type="InterPro" id="IPR001650">
    <property type="entry name" value="Helicase_C-like"/>
</dbReference>
<comment type="similarity">
    <text evidence="9">In the C-terminal section; belongs to the helicase family. RecG subfamily.</text>
</comment>
<dbReference type="EMBL" id="CP002403">
    <property type="protein sequence ID" value="ADU23595.1"/>
    <property type="molecule type" value="Genomic_DNA"/>
</dbReference>
<sequence length="1156" mass="129579">MNIFLETASRLEHYKDIKNCLLKGYTPAAVTGVSGIHKAMLTAALSSLGKCLLICADEADATKMVSDMNEMAGEQIACVYPAKDMNFAYMEGISREYEHRRIAALSDIASGNCRIMAASMEACLQGTIPPAALRENTFIIENGSTIDTEALSARLLAAGYTKTDQVEGAAQFAVRGSIVDIFPVQDKQPVRIELWGDEVDTMAYFDVESQRRSEPLDKVTVAPALEIIFPDSAEQVRRMEELAKSARGKLTDKIREHIQKDIDLIESGIMLTDLDKYYSLAYSETATVFDYFGGGFCAVSEYNNCIEKGKAALAQLAEDLKILYTEGILFKRLEGFNLDIGQAESRIVNMKTIFMDTFMRSLNSVKLKKLINTDCRQTSAWGGSMVALQEELQTLCDNGYCTVVLAGSEKTVPIIVKDLNDSGINAEQMSESFEIKPGKVYVRTGSLSAGYDYPSIGCALITQMKALSSKRKKPKHKAGEEIKALSDIHSGDLVVHSMYGIGKFMGIKNIETSGVKKDYITISYAGTDVLYVPVTQLDLVSRYVGPGEDGNIRLNKLNSTEWTRTRNKVRAAVKDMAEELTKLYAQRQMAKGYSFEPDDDWQRDFEERFDYQETDDQLRAINEIKGDMEKQTPMDRLLCGDVGFGKTEVALRAAFKCVVNGKQCAILAPTTVLAWQHYQTAIKRFEHFAVKVELLSRFRKPKEQSAIVRELKRGTIDLIIGTHRLVSKDVEFKDLGLAIIDEEQRFGVAHKEKFKENHPGVDILTLSATPIPRTLNMALSGIRDMSVIEEPPMDRHPIQTYVIEHNDGVILQAITKELRRGGQVYYIHNRIDTILRTVDRLQNSIPDARIGYAHGQMDEKELSEIWRQVVEHEIDILVCTTLIETGIDVPNVNTLIIEDADRLGLSQLHQLRGRVGRSNRRAFAYFTFKRGKVLNEIASKRLQAIREFTQFGSGFHIAMRDLEIRGAGSILSAKQHGHMEAVGYDMYLRLLNEALAEQRGEEIPHSPEDCLVDIAINAYIPDGYIENAAQRVDAYRKIASIATEEDSRDVLDELIDRYGDPPKSVLGLVQIALLRNRASRLGIKEIKQMGVKMQFYITTLEPRQIAALADKYKSKVRFVDELKPYFAVTLGKQQKSAELMQEVIEVLYGAVHKTKS</sequence>
<dbReference type="Pfam" id="PF00271">
    <property type="entry name" value="Helicase_C"/>
    <property type="match status" value="1"/>
</dbReference>
<keyword evidence="6 9" id="KW-0067">ATP-binding</keyword>
<dbReference type="PANTHER" id="PTHR47964:SF1">
    <property type="entry name" value="ATP-DEPENDENT DNA HELICASE HOMOLOG RECG, CHLOROPLASTIC"/>
    <property type="match status" value="1"/>
</dbReference>
<dbReference type="Pfam" id="PF00270">
    <property type="entry name" value="DEAD"/>
    <property type="match status" value="1"/>
</dbReference>
<protein>
    <recommendedName>
        <fullName evidence="9">Transcription-repair-coupling factor</fullName>
        <shortName evidence="9">TRCF</shortName>
        <ecNumber evidence="9">3.6.4.-</ecNumber>
    </recommendedName>
</protein>
<keyword evidence="2 9" id="KW-0547">Nucleotide-binding</keyword>
<dbReference type="AlphaFoldDB" id="E6UF68"/>
<dbReference type="InterPro" id="IPR011545">
    <property type="entry name" value="DEAD/DEAH_box_helicase_dom"/>
</dbReference>
<keyword evidence="8 9" id="KW-0234">DNA repair</keyword>
<dbReference type="GO" id="GO:0006355">
    <property type="term" value="P:regulation of DNA-templated transcription"/>
    <property type="evidence" value="ECO:0007669"/>
    <property type="project" value="UniProtKB-UniRule"/>
</dbReference>
<proteinExistence type="inferred from homology"/>
<dbReference type="InterPro" id="IPR036101">
    <property type="entry name" value="CarD-like/TRCF_RID_sf"/>
</dbReference>
<dbReference type="STRING" id="697329.Rumal_3130"/>
<dbReference type="InterPro" id="IPR027417">
    <property type="entry name" value="P-loop_NTPase"/>
</dbReference>
<evidence type="ECO:0000256" key="2">
    <source>
        <dbReference type="ARBA" id="ARBA00022741"/>
    </source>
</evidence>
<name>E6UF68_RUMA7</name>
<gene>
    <name evidence="9" type="primary">mfd</name>
    <name evidence="12" type="ordered locus">Rumal_3130</name>
</gene>
<dbReference type="PANTHER" id="PTHR47964">
    <property type="entry name" value="ATP-DEPENDENT DNA HELICASE HOMOLOG RECG, CHLOROPLASTIC"/>
    <property type="match status" value="1"/>
</dbReference>
<evidence type="ECO:0000256" key="8">
    <source>
        <dbReference type="ARBA" id="ARBA00023204"/>
    </source>
</evidence>
<dbReference type="NCBIfam" id="TIGR00580">
    <property type="entry name" value="mfd"/>
    <property type="match status" value="1"/>
</dbReference>
<dbReference type="Gene3D" id="2.40.10.170">
    <property type="match status" value="1"/>
</dbReference>
<feature type="domain" description="Helicase ATP-binding" evidence="10">
    <location>
        <begin position="627"/>
        <end position="788"/>
    </location>
</feature>
<dbReference type="HAMAP" id="MF_00969">
    <property type="entry name" value="TRCF"/>
    <property type="match status" value="1"/>
</dbReference>
<evidence type="ECO:0000313" key="12">
    <source>
        <dbReference type="EMBL" id="ADU23595.1"/>
    </source>
</evidence>
<comment type="subcellular location">
    <subcellularLocation>
        <location evidence="9">Cytoplasm</location>
    </subcellularLocation>
</comment>
<dbReference type="Gene3D" id="3.30.2060.10">
    <property type="entry name" value="Penicillin-binding protein 1b domain"/>
    <property type="match status" value="1"/>
</dbReference>
<dbReference type="PROSITE" id="PS51192">
    <property type="entry name" value="HELICASE_ATP_BIND_1"/>
    <property type="match status" value="1"/>
</dbReference>
<dbReference type="Proteomes" id="UP000006919">
    <property type="component" value="Chromosome"/>
</dbReference>
<dbReference type="Pfam" id="PF02559">
    <property type="entry name" value="CarD_TRCF_RID"/>
    <property type="match status" value="1"/>
</dbReference>
<evidence type="ECO:0000256" key="5">
    <source>
        <dbReference type="ARBA" id="ARBA00022806"/>
    </source>
</evidence>
<feature type="domain" description="Helicase C-terminal" evidence="11">
    <location>
        <begin position="810"/>
        <end position="963"/>
    </location>
</feature>
<dbReference type="InterPro" id="IPR003711">
    <property type="entry name" value="CarD-like/TRCF_RID"/>
</dbReference>
<keyword evidence="4 9" id="KW-0378">Hydrolase</keyword>
<comment type="function">
    <text evidence="9">Couples transcription and DNA repair by recognizing RNA polymerase (RNAP) stalled at DNA lesions. Mediates ATP-dependent release of RNAP and its truncated transcript from the DNA, and recruitment of nucleotide excision repair machinery to the damaged site.</text>
</comment>
<dbReference type="CDD" id="cd17991">
    <property type="entry name" value="DEXHc_TRCF"/>
    <property type="match status" value="1"/>
</dbReference>
<dbReference type="PROSITE" id="PS51194">
    <property type="entry name" value="HELICASE_CTER"/>
    <property type="match status" value="1"/>
</dbReference>
<dbReference type="SUPFAM" id="SSF52540">
    <property type="entry name" value="P-loop containing nucleoside triphosphate hydrolases"/>
    <property type="match status" value="4"/>
</dbReference>
<keyword evidence="3 9" id="KW-0227">DNA damage</keyword>
<reference evidence="12 13" key="1">
    <citation type="journal article" date="2011" name="J. Bacteriol.">
        <title>Complete genome of the cellulolytic ruminal bacterium Ruminococcus albus 7.</title>
        <authorList>
            <person name="Suen G."/>
            <person name="Stevenson D.M."/>
            <person name="Bruce D.C."/>
            <person name="Chertkov O."/>
            <person name="Copeland A."/>
            <person name="Cheng J.F."/>
            <person name="Detter C."/>
            <person name="Detter J.C."/>
            <person name="Goodwin L.A."/>
            <person name="Han C.S."/>
            <person name="Hauser L.J."/>
            <person name="Ivanova N.N."/>
            <person name="Kyrpides N.C."/>
            <person name="Land M.L."/>
            <person name="Lapidus A."/>
            <person name="Lucas S."/>
            <person name="Ovchinnikova G."/>
            <person name="Pitluck S."/>
            <person name="Tapia R."/>
            <person name="Woyke T."/>
            <person name="Boyum J."/>
            <person name="Mead D."/>
            <person name="Weimer P.J."/>
        </authorList>
    </citation>
    <scope>NUCLEOTIDE SEQUENCE [LARGE SCALE GENOMIC DNA]</scope>
    <source>
        <strain evidence="13">ATCC 27210 / DSM 20455 / JCM 14654 / NCDO 2250 / 7</strain>
    </source>
</reference>
<dbReference type="HOGENOM" id="CLU_005122_1_3_9"/>
<dbReference type="Pfam" id="PF17757">
    <property type="entry name" value="UvrB_inter"/>
    <property type="match status" value="1"/>
</dbReference>
<evidence type="ECO:0000256" key="1">
    <source>
        <dbReference type="ARBA" id="ARBA00022490"/>
    </source>
</evidence>
<dbReference type="InterPro" id="IPR037235">
    <property type="entry name" value="TRCF-like_C_D7"/>
</dbReference>
<keyword evidence="5" id="KW-0347">Helicase</keyword>
<dbReference type="GO" id="GO:0016787">
    <property type="term" value="F:hydrolase activity"/>
    <property type="evidence" value="ECO:0007669"/>
    <property type="project" value="UniProtKB-KW"/>
</dbReference>
<comment type="similarity">
    <text evidence="9">In the N-terminal section; belongs to the UvrB family.</text>
</comment>
<dbReference type="InterPro" id="IPR041471">
    <property type="entry name" value="UvrB_inter"/>
</dbReference>
<dbReference type="GO" id="GO:0003684">
    <property type="term" value="F:damaged DNA binding"/>
    <property type="evidence" value="ECO:0007669"/>
    <property type="project" value="InterPro"/>
</dbReference>
<dbReference type="Gene3D" id="3.40.50.11180">
    <property type="match status" value="1"/>
</dbReference>
<evidence type="ECO:0000256" key="7">
    <source>
        <dbReference type="ARBA" id="ARBA00023125"/>
    </source>
</evidence>
<evidence type="ECO:0000259" key="10">
    <source>
        <dbReference type="PROSITE" id="PS51192"/>
    </source>
</evidence>
<evidence type="ECO:0000256" key="3">
    <source>
        <dbReference type="ARBA" id="ARBA00022763"/>
    </source>
</evidence>
<dbReference type="Gene3D" id="3.40.50.300">
    <property type="entry name" value="P-loop containing nucleotide triphosphate hydrolases"/>
    <property type="match status" value="2"/>
</dbReference>
<dbReference type="InterPro" id="IPR004576">
    <property type="entry name" value="Mfd"/>
</dbReference>
<dbReference type="InterPro" id="IPR014001">
    <property type="entry name" value="Helicase_ATP-bd"/>
</dbReference>
<evidence type="ECO:0000313" key="13">
    <source>
        <dbReference type="Proteomes" id="UP000006919"/>
    </source>
</evidence>
<dbReference type="Gene3D" id="3.90.1150.50">
    <property type="entry name" value="Transcription-repair-coupling factor, D7 domain"/>
    <property type="match status" value="1"/>
</dbReference>
<accession>E6UF68</accession>
<dbReference type="SMART" id="SM00982">
    <property type="entry name" value="TRCF"/>
    <property type="match status" value="1"/>
</dbReference>
<dbReference type="SMART" id="SM00490">
    <property type="entry name" value="HELICc"/>
    <property type="match status" value="1"/>
</dbReference>